<evidence type="ECO:0000256" key="2">
    <source>
        <dbReference type="SAM" id="Phobius"/>
    </source>
</evidence>
<evidence type="ECO:0000259" key="4">
    <source>
        <dbReference type="PROSITE" id="PS50157"/>
    </source>
</evidence>
<sequence>MTRRRGCTLLVMFTLFAQLHVVHPQEVPKCSRDKSRRVRAILDEYLLPYVESQPGEMSSQCPLKPEKDIYKLQESYKKEIRRSQWKCTKCDKVFRSEAYLDKHFENRHDEDLTEITADVCLAEYCDVVHCDHDHSMHEKVEHVHHCKQAVMDRRHHHCEAIAHKCFPPEGDPDVARLHEFFIRQFCDGHTCDSNRKYFQLGPQGNDANLGWWVLFWLVMVGMTIFYMVLYCWQSESPQRRSTLQRVTGKPGPKLQRQGYLALFAQFFNKSKKKKMY</sequence>
<name>A0AAE0L4Z5_9CHLO</name>
<dbReference type="PANTHER" id="PTHR21385:SF0">
    <property type="entry name" value="RE51073P"/>
    <property type="match status" value="1"/>
</dbReference>
<dbReference type="SMART" id="SM00355">
    <property type="entry name" value="ZnF_C2H2"/>
    <property type="match status" value="1"/>
</dbReference>
<feature type="domain" description="C2H2-type" evidence="4">
    <location>
        <begin position="85"/>
        <end position="113"/>
    </location>
</feature>
<protein>
    <recommendedName>
        <fullName evidence="4">C2H2-type domain-containing protein</fullName>
    </recommendedName>
</protein>
<feature type="signal peptide" evidence="3">
    <location>
        <begin position="1"/>
        <end position="24"/>
    </location>
</feature>
<reference evidence="5 6" key="1">
    <citation type="journal article" date="2015" name="Genome Biol. Evol.">
        <title>Comparative Genomics of a Bacterivorous Green Alga Reveals Evolutionary Causalities and Consequences of Phago-Mixotrophic Mode of Nutrition.</title>
        <authorList>
            <person name="Burns J.A."/>
            <person name="Paasch A."/>
            <person name="Narechania A."/>
            <person name="Kim E."/>
        </authorList>
    </citation>
    <scope>NUCLEOTIDE SEQUENCE [LARGE SCALE GENOMIC DNA]</scope>
    <source>
        <strain evidence="5 6">PLY_AMNH</strain>
    </source>
</reference>
<proteinExistence type="predicted"/>
<keyword evidence="1" id="KW-0863">Zinc-finger</keyword>
<keyword evidence="1" id="KW-0862">Zinc</keyword>
<keyword evidence="3" id="KW-0732">Signal</keyword>
<evidence type="ECO:0000256" key="1">
    <source>
        <dbReference type="PROSITE-ProRule" id="PRU00042"/>
    </source>
</evidence>
<dbReference type="PROSITE" id="PS00028">
    <property type="entry name" value="ZINC_FINGER_C2H2_1"/>
    <property type="match status" value="1"/>
</dbReference>
<dbReference type="AlphaFoldDB" id="A0AAE0L4Z5"/>
<keyword evidence="2" id="KW-1133">Transmembrane helix</keyword>
<dbReference type="Gene3D" id="3.30.160.60">
    <property type="entry name" value="Classic Zinc Finger"/>
    <property type="match status" value="1"/>
</dbReference>
<keyword evidence="2" id="KW-0812">Transmembrane</keyword>
<dbReference type="GO" id="GO:0008270">
    <property type="term" value="F:zinc ion binding"/>
    <property type="evidence" value="ECO:0007669"/>
    <property type="project" value="UniProtKB-KW"/>
</dbReference>
<keyword evidence="2" id="KW-0472">Membrane</keyword>
<accession>A0AAE0L4Z5</accession>
<feature type="transmembrane region" description="Helical" evidence="2">
    <location>
        <begin position="209"/>
        <end position="232"/>
    </location>
</feature>
<keyword evidence="6" id="KW-1185">Reference proteome</keyword>
<keyword evidence="1" id="KW-0479">Metal-binding</keyword>
<dbReference type="PROSITE" id="PS50157">
    <property type="entry name" value="ZINC_FINGER_C2H2_2"/>
    <property type="match status" value="1"/>
</dbReference>
<feature type="chain" id="PRO_5042224074" description="C2H2-type domain-containing protein" evidence="3">
    <location>
        <begin position="25"/>
        <end position="276"/>
    </location>
</feature>
<evidence type="ECO:0000313" key="5">
    <source>
        <dbReference type="EMBL" id="KAK3272027.1"/>
    </source>
</evidence>
<organism evidence="5 6">
    <name type="scientific">Cymbomonas tetramitiformis</name>
    <dbReference type="NCBI Taxonomy" id="36881"/>
    <lineage>
        <taxon>Eukaryota</taxon>
        <taxon>Viridiplantae</taxon>
        <taxon>Chlorophyta</taxon>
        <taxon>Pyramimonadophyceae</taxon>
        <taxon>Pyramimonadales</taxon>
        <taxon>Pyramimonadaceae</taxon>
        <taxon>Cymbomonas</taxon>
    </lineage>
</organism>
<comment type="caution">
    <text evidence="5">The sequence shown here is derived from an EMBL/GenBank/DDBJ whole genome shotgun (WGS) entry which is preliminary data.</text>
</comment>
<dbReference type="PANTHER" id="PTHR21385">
    <property type="entry name" value="ZINC FINGER PROTEIN-RELATED"/>
    <property type="match status" value="1"/>
</dbReference>
<evidence type="ECO:0000256" key="3">
    <source>
        <dbReference type="SAM" id="SignalP"/>
    </source>
</evidence>
<dbReference type="InterPro" id="IPR013087">
    <property type="entry name" value="Znf_C2H2_type"/>
</dbReference>
<dbReference type="EMBL" id="LGRX02009197">
    <property type="protein sequence ID" value="KAK3272027.1"/>
    <property type="molecule type" value="Genomic_DNA"/>
</dbReference>
<evidence type="ECO:0000313" key="6">
    <source>
        <dbReference type="Proteomes" id="UP001190700"/>
    </source>
</evidence>
<gene>
    <name evidence="5" type="ORF">CYMTET_19651</name>
</gene>
<dbReference type="Proteomes" id="UP001190700">
    <property type="component" value="Unassembled WGS sequence"/>
</dbReference>